<dbReference type="InterPro" id="IPR029058">
    <property type="entry name" value="AB_hydrolase_fold"/>
</dbReference>
<protein>
    <recommendedName>
        <fullName evidence="3">AB hydrolase-1 domain-containing protein</fullName>
    </recommendedName>
</protein>
<evidence type="ECO:0000313" key="4">
    <source>
        <dbReference type="EMBL" id="SUZ86351.1"/>
    </source>
</evidence>
<proteinExistence type="inferred from homology"/>
<evidence type="ECO:0000259" key="3">
    <source>
        <dbReference type="Pfam" id="PF00561"/>
    </source>
</evidence>
<dbReference type="InterPro" id="IPR051601">
    <property type="entry name" value="Serine_prot/Carboxylest_S33"/>
</dbReference>
<reference evidence="4" key="1">
    <citation type="submission" date="2018-05" db="EMBL/GenBank/DDBJ databases">
        <authorList>
            <person name="Lanie J.A."/>
            <person name="Ng W.-L."/>
            <person name="Kazmierczak K.M."/>
            <person name="Andrzejewski T.M."/>
            <person name="Davidsen T.M."/>
            <person name="Wayne K.J."/>
            <person name="Tettelin H."/>
            <person name="Glass J.I."/>
            <person name="Rusch D."/>
            <person name="Podicherti R."/>
            <person name="Tsui H.-C.T."/>
            <person name="Winkler M.E."/>
        </authorList>
    </citation>
    <scope>NUCLEOTIDE SEQUENCE</scope>
</reference>
<keyword evidence="2" id="KW-0378">Hydrolase</keyword>
<dbReference type="Gene3D" id="3.40.50.1820">
    <property type="entry name" value="alpha/beta hydrolase"/>
    <property type="match status" value="1"/>
</dbReference>
<gene>
    <name evidence="4" type="ORF">METZ01_LOCUS39205</name>
</gene>
<dbReference type="PRINTS" id="PR00793">
    <property type="entry name" value="PROAMNOPTASE"/>
</dbReference>
<dbReference type="InterPro" id="IPR002410">
    <property type="entry name" value="Peptidase_S33"/>
</dbReference>
<feature type="domain" description="AB hydrolase-1" evidence="3">
    <location>
        <begin position="51"/>
        <end position="193"/>
    </location>
</feature>
<name>A0A381R3M5_9ZZZZ</name>
<dbReference type="SUPFAM" id="SSF53474">
    <property type="entry name" value="alpha/beta-Hydrolases"/>
    <property type="match status" value="1"/>
</dbReference>
<sequence length="421" mass="48622">MEVNRYKYSEMIITDYNFLVPLDYENEDGEKISIFVREILREEYENKHLPYLIFFQGGPGYESPRPITDSGWIKRASEEYRVLLLDQRGTGLSTPISGESFLGMNDSDIASYLTFFRADNIVRDAEQIRENLIEENKWSVLGQSFGGFCATHYLSFYPDSLDKVFITGGLPPLNAHPDDIYRATYNRVLEKNKLFYATFPEAKINSRKIADYLLENKVYLPNGDQLSVDRFQQLGLNLGFSDGMATLNFLFEKAFINKKLSYSFLKGVLSLQTFDTNPIFTVLHEACYAQKFSTNWSAYRILNEYPEFIPDKNDQLFLTGEMLYPWMLDIYQSLKPFKGAAQILAEKSDWPMLYSEKTLKKNKIPVAAAVYTHDMYVDREYSMGIADVIANINVWETKSLEHNALRSNGKKVLDSLFARIK</sequence>
<organism evidence="4">
    <name type="scientific">marine metagenome</name>
    <dbReference type="NCBI Taxonomy" id="408172"/>
    <lineage>
        <taxon>unclassified sequences</taxon>
        <taxon>metagenomes</taxon>
        <taxon>ecological metagenomes</taxon>
    </lineage>
</organism>
<dbReference type="PANTHER" id="PTHR43248:SF2">
    <property type="entry name" value="PROLYL AMINOPEPTIDASE"/>
    <property type="match status" value="1"/>
</dbReference>
<dbReference type="EMBL" id="UINC01001677">
    <property type="protein sequence ID" value="SUZ86351.1"/>
    <property type="molecule type" value="Genomic_DNA"/>
</dbReference>
<dbReference type="GO" id="GO:0006508">
    <property type="term" value="P:proteolysis"/>
    <property type="evidence" value="ECO:0007669"/>
    <property type="project" value="InterPro"/>
</dbReference>
<accession>A0A381R3M5</accession>
<dbReference type="Pfam" id="PF00561">
    <property type="entry name" value="Abhydrolase_1"/>
    <property type="match status" value="1"/>
</dbReference>
<evidence type="ECO:0000256" key="1">
    <source>
        <dbReference type="ARBA" id="ARBA00010088"/>
    </source>
</evidence>
<evidence type="ECO:0000256" key="2">
    <source>
        <dbReference type="ARBA" id="ARBA00022801"/>
    </source>
</evidence>
<dbReference type="GO" id="GO:0008233">
    <property type="term" value="F:peptidase activity"/>
    <property type="evidence" value="ECO:0007669"/>
    <property type="project" value="InterPro"/>
</dbReference>
<dbReference type="PANTHER" id="PTHR43248">
    <property type="entry name" value="2-SUCCINYL-6-HYDROXY-2,4-CYCLOHEXADIENE-1-CARBOXYLATE SYNTHASE"/>
    <property type="match status" value="1"/>
</dbReference>
<comment type="similarity">
    <text evidence="1">Belongs to the peptidase S33 family.</text>
</comment>
<dbReference type="InterPro" id="IPR000073">
    <property type="entry name" value="AB_hydrolase_1"/>
</dbReference>
<dbReference type="AlphaFoldDB" id="A0A381R3M5"/>